<dbReference type="InParanoid" id="U5HAD0"/>
<evidence type="ECO:0000256" key="2">
    <source>
        <dbReference type="SAM" id="MobiDB-lite"/>
    </source>
</evidence>
<evidence type="ECO:0000259" key="3">
    <source>
        <dbReference type="Pfam" id="PF14613"/>
    </source>
</evidence>
<dbReference type="PANTHER" id="PTHR31138">
    <property type="entry name" value="CHROMOSOME 19, WHOLE GENOME SHOTGUN SEQUENCE"/>
    <property type="match status" value="1"/>
</dbReference>
<feature type="compositionally biased region" description="Basic and acidic residues" evidence="2">
    <location>
        <begin position="803"/>
        <end position="818"/>
    </location>
</feature>
<dbReference type="Pfam" id="PF14613">
    <property type="entry name" value="HAM1_C"/>
    <property type="match status" value="1"/>
</dbReference>
<feature type="compositionally biased region" description="Polar residues" evidence="2">
    <location>
        <begin position="891"/>
        <end position="900"/>
    </location>
</feature>
<reference evidence="6" key="4">
    <citation type="submission" date="2015-06" db="UniProtKB">
        <authorList>
            <consortium name="EnsemblFungi"/>
        </authorList>
    </citation>
    <scope>IDENTIFICATION</scope>
</reference>
<proteinExistence type="predicted"/>
<dbReference type="SUPFAM" id="SSF55394">
    <property type="entry name" value="Bactericidal permeability-increasing protein, BPI"/>
    <property type="match status" value="1"/>
</dbReference>
<dbReference type="STRING" id="683840.U5HAD0"/>
<dbReference type="EMBL" id="GL541686">
    <property type="protein sequence ID" value="KDE05472.1"/>
    <property type="molecule type" value="Genomic_DNA"/>
</dbReference>
<evidence type="ECO:0000256" key="1">
    <source>
        <dbReference type="SAM" id="Coils"/>
    </source>
</evidence>
<reference evidence="5" key="2">
    <citation type="submission" date="2010-11" db="EMBL/GenBank/DDBJ databases">
        <authorList>
            <consortium name="The Broad Institute Genome Sequencing Platform"/>
            <person name="Earl A."/>
            <person name="Ward D."/>
            <person name="Feldgarden M."/>
            <person name="Gevers D."/>
            <person name="Butler R."/>
            <person name="Young S.K."/>
            <person name="Zeng Q."/>
            <person name="Gargeya S."/>
            <person name="Fitzgerald M."/>
            <person name="Haas B."/>
            <person name="Abouelleil A."/>
            <person name="Alvarado L."/>
            <person name="Arachchi H.M."/>
            <person name="Berlin A."/>
            <person name="Brown A."/>
            <person name="Chapman S.B."/>
            <person name="Chen Z."/>
            <person name="Dunbar C."/>
            <person name="Freedman E."/>
            <person name="Gearin G."/>
            <person name="Gellesch M."/>
            <person name="Goldberg J."/>
            <person name="Griggs A."/>
            <person name="Gujja S."/>
            <person name="Heilman E."/>
            <person name="Heiman D."/>
            <person name="Howarth C."/>
            <person name="Larson L."/>
            <person name="Lui A."/>
            <person name="MacDonald P.J.P."/>
            <person name="Mehta T."/>
            <person name="Montmayeur A."/>
            <person name="Murphy C."/>
            <person name="Neiman D."/>
            <person name="Pearson M."/>
            <person name="Priest M."/>
            <person name="Roberts A."/>
            <person name="Saif S."/>
            <person name="Shea T."/>
            <person name="Shenoy N."/>
            <person name="Sisk P."/>
            <person name="Stolte C."/>
            <person name="Sykes S."/>
            <person name="White J."/>
            <person name="Yandava C."/>
            <person name="Wortman J."/>
            <person name="Nusbaum C."/>
            <person name="Birren B."/>
        </authorList>
    </citation>
    <scope>NUCLEOTIDE SEQUENCE</scope>
    <source>
        <strain evidence="5">P1A1 Lamole</strain>
    </source>
</reference>
<feature type="compositionally biased region" description="Basic and acidic residues" evidence="2">
    <location>
        <begin position="295"/>
        <end position="304"/>
    </location>
</feature>
<protein>
    <submittedName>
        <fullName evidence="5 6">Uncharacterized protein</fullName>
    </submittedName>
</protein>
<dbReference type="OrthoDB" id="19394at2759"/>
<dbReference type="AlphaFoldDB" id="U5HAD0"/>
<evidence type="ECO:0000259" key="4">
    <source>
        <dbReference type="Pfam" id="PF19343"/>
    </source>
</evidence>
<sequence>MSQTPAAFKQISTNPAAGSVTAPTDANLKAKDVERKMNLYGVIEAFRQGKMPSNRQISETLDYVIGHSPIDEKKLSKDGRGLIEDFRDLIRTAKQMVEERNADELLQNFIYHTRDVDYSKGDLSKVSTSVNKDDTQKDGEQAIEHLRTLAKLLFTNSEARKLLKDVGILGRDVAADAAAKASEVARPSERELQQIDETAPSKEWVGPNGEKRGVHQYAPDTGLGETRDQLVQARNDAQTRREEFKNDVANQAQGHAQNVAHAADRGQQAAGGEVARDEDRARAAKDAGLNQAQEEGNKVKAKGDKLGNKVAEFRDRIPQEHKDKAKEQLEQAKSYAKDKFPEERRERFIYRLKKIIVENQSHRDYQEAIEFFLERAESYHGVAKDATSQSGDKAITLRNGEAFQQAEKELRTLLERFANGQSMQPMFDAVNQLYKDAKDDDELAAWFNKLDNYVRQVLQEPGYVMEEQCDKEGNRLLEESKKFYDPKTGRYAGHKDALFDSIQQFFTSYADDPLNVELGNGVKKLTTDLLYDSEGSLKYKAHLWNDVRSIILPALAKNVGYIPIPRIEYTDRELDVVIENLTLESQNLIPNIIEIEAKNYFKLSPYDQIRDISKHSFVLSFSQVQADLKDVAFYIKKKQGFPKLTDSGIADVQISGNGVSGKIHIESTGKAHHAFRVVDCKIKIDSMKFAVRESKHSFLISLIKPLASGLIKKGIAAAIEGAIRSGLQQLDAQIADIAERLEAAQEAEGVDNKFDAVKAALRDKKREAEKVAEKHSDAQFNITARRESKLINVTLPNSIVEMQGEKADRAQESREDGWKSSAFDIVPSSGSSLPSRTTSSKPIQTNATAPVPTSGSSLPSRTTSSKPIQTNATAPVPTSGSSLLSGTTSSKPIQTNTTAPKFNEPAPAISGGGPGIAHLAQPTPK</sequence>
<feature type="coiled-coil region" evidence="1">
    <location>
        <begin position="727"/>
        <end position="778"/>
    </location>
</feature>
<evidence type="ECO:0000313" key="6">
    <source>
        <dbReference type="EnsemblFungi" id="MVLG_04162T0"/>
    </source>
</evidence>
<keyword evidence="1" id="KW-0175">Coiled coil</keyword>
<dbReference type="OMA" id="NTWHEAP"/>
<dbReference type="InterPro" id="IPR017943">
    <property type="entry name" value="Bactericidal_perm-incr_a/b_dom"/>
</dbReference>
<feature type="domain" description="HAM1-like C-terminal" evidence="3">
    <location>
        <begin position="683"/>
        <end position="832"/>
    </location>
</feature>
<dbReference type="Pfam" id="PF19343">
    <property type="entry name" value="HAM1_N"/>
    <property type="match status" value="1"/>
</dbReference>
<reference evidence="5 7" key="3">
    <citation type="journal article" date="2015" name="BMC Genomics">
        <title>Sex and parasites: genomic and transcriptomic analysis of Microbotryum lychnidis-dioicae, the biotrophic and plant-castrating anther smut fungus.</title>
        <authorList>
            <person name="Perlin M.H."/>
            <person name="Amselem J."/>
            <person name="Fontanillas E."/>
            <person name="Toh S.S."/>
            <person name="Chen Z."/>
            <person name="Goldberg J."/>
            <person name="Duplessis S."/>
            <person name="Henrissat B."/>
            <person name="Young S."/>
            <person name="Zeng Q."/>
            <person name="Aguileta G."/>
            <person name="Petit E."/>
            <person name="Badouin H."/>
            <person name="Andrews J."/>
            <person name="Razeeq D."/>
            <person name="Gabaldon T."/>
            <person name="Quesneville H."/>
            <person name="Giraud T."/>
            <person name="Hood M.E."/>
            <person name="Schultz D.J."/>
            <person name="Cuomo C.A."/>
        </authorList>
    </citation>
    <scope>NUCLEOTIDE SEQUENCE [LARGE SCALE GENOMIC DNA]</scope>
    <source>
        <strain evidence="5">P1A1 Lamole</strain>
        <strain evidence="7">p1A1 Lamole</strain>
    </source>
</reference>
<dbReference type="PANTHER" id="PTHR31138:SF1">
    <property type="entry name" value="PDZ DOMAIN-CONTAINING PROTEIN"/>
    <property type="match status" value="1"/>
</dbReference>
<keyword evidence="7" id="KW-1185">Reference proteome</keyword>
<feature type="domain" description="HAM1-like N-terminal" evidence="4">
    <location>
        <begin position="16"/>
        <end position="670"/>
    </location>
</feature>
<gene>
    <name evidence="5" type="ORF">MVLG_04162</name>
</gene>
<accession>U5HAD0</accession>
<feature type="region of interest" description="Disordered" evidence="2">
    <location>
        <begin position="255"/>
        <end position="304"/>
    </location>
</feature>
<feature type="compositionally biased region" description="Low complexity" evidence="2">
    <location>
        <begin position="852"/>
        <end position="867"/>
    </location>
</feature>
<dbReference type="Proteomes" id="UP000017200">
    <property type="component" value="Unassembled WGS sequence"/>
</dbReference>
<dbReference type="HOGENOM" id="CLU_007183_1_0_1"/>
<feature type="compositionally biased region" description="Low complexity" evidence="2">
    <location>
        <begin position="878"/>
        <end position="890"/>
    </location>
</feature>
<reference evidence="7" key="1">
    <citation type="submission" date="2010-11" db="EMBL/GenBank/DDBJ databases">
        <title>The genome sequence of Microbotryum violaceum strain p1A1 Lamole.</title>
        <authorList>
            <person name="Cuomo C."/>
            <person name="Perlin M."/>
            <person name="Young S.K."/>
            <person name="Zeng Q."/>
            <person name="Gargeya S."/>
            <person name="Alvarado L."/>
            <person name="Berlin A."/>
            <person name="Chapman S.B."/>
            <person name="Chen Z."/>
            <person name="Freedman E."/>
            <person name="Gellesch M."/>
            <person name="Goldberg J."/>
            <person name="Griggs A."/>
            <person name="Gujja S."/>
            <person name="Heilman E."/>
            <person name="Heiman D."/>
            <person name="Howarth C."/>
            <person name="Mehta T."/>
            <person name="Neiman D."/>
            <person name="Pearson M."/>
            <person name="Roberts A."/>
            <person name="Saif S."/>
            <person name="Shea T."/>
            <person name="Shenoy N."/>
            <person name="Sisk P."/>
            <person name="Stolte C."/>
            <person name="Sykes S."/>
            <person name="White J."/>
            <person name="Yandava C."/>
            <person name="Haas B."/>
            <person name="Nusbaum C."/>
            <person name="Birren B."/>
        </authorList>
    </citation>
    <scope>NUCLEOTIDE SEQUENCE [LARGE SCALE GENOMIC DNA]</scope>
    <source>
        <strain evidence="7">p1A1 Lamole</strain>
    </source>
</reference>
<feature type="compositionally biased region" description="Basic and acidic residues" evidence="2">
    <location>
        <begin position="274"/>
        <end position="285"/>
    </location>
</feature>
<dbReference type="InterPro" id="IPR045967">
    <property type="entry name" value="HAM1-like_N"/>
</dbReference>
<feature type="region of interest" description="Disordered" evidence="2">
    <location>
        <begin position="184"/>
        <end position="226"/>
    </location>
</feature>
<dbReference type="GO" id="GO:0008289">
    <property type="term" value="F:lipid binding"/>
    <property type="evidence" value="ECO:0007669"/>
    <property type="project" value="InterPro"/>
</dbReference>
<evidence type="ECO:0000313" key="5">
    <source>
        <dbReference type="EMBL" id="KDE05472.1"/>
    </source>
</evidence>
<dbReference type="EnsemblFungi" id="MVLG_04162T0">
    <property type="protein sequence ID" value="MVLG_04162T0"/>
    <property type="gene ID" value="MVLG_04162"/>
</dbReference>
<dbReference type="InterPro" id="IPR027842">
    <property type="entry name" value="HAM1-like_C"/>
</dbReference>
<feature type="region of interest" description="Disordered" evidence="2">
    <location>
        <begin position="802"/>
        <end position="925"/>
    </location>
</feature>
<dbReference type="Gene3D" id="3.15.10.10">
    <property type="entry name" value="Bactericidal permeability-increasing protein, domain 1"/>
    <property type="match status" value="1"/>
</dbReference>
<organism evidence="5">
    <name type="scientific">Microbotryum lychnidis-dioicae (strain p1A1 Lamole / MvSl-1064)</name>
    <name type="common">Anther smut fungus</name>
    <dbReference type="NCBI Taxonomy" id="683840"/>
    <lineage>
        <taxon>Eukaryota</taxon>
        <taxon>Fungi</taxon>
        <taxon>Dikarya</taxon>
        <taxon>Basidiomycota</taxon>
        <taxon>Pucciniomycotina</taxon>
        <taxon>Microbotryomycetes</taxon>
        <taxon>Microbotryales</taxon>
        <taxon>Microbotryaceae</taxon>
        <taxon>Microbotryum</taxon>
    </lineage>
</organism>
<name>U5HAD0_USTV1</name>
<feature type="compositionally biased region" description="Low complexity" evidence="2">
    <location>
        <begin position="827"/>
        <end position="840"/>
    </location>
</feature>
<evidence type="ECO:0000313" key="7">
    <source>
        <dbReference type="Proteomes" id="UP000017200"/>
    </source>
</evidence>
<dbReference type="EMBL" id="AEIJ01000410">
    <property type="status" value="NOT_ANNOTATED_CDS"/>
    <property type="molecule type" value="Genomic_DNA"/>
</dbReference>